<reference evidence="8" key="1">
    <citation type="submission" date="2018-11" db="EMBL/GenBank/DDBJ databases">
        <title>Henneguya salminicola genome and transcriptome.</title>
        <authorList>
            <person name="Yahalomi D."/>
            <person name="Atkinson S.D."/>
            <person name="Neuhof M."/>
            <person name="Chang E.S."/>
            <person name="Philippe H."/>
            <person name="Cartwright P."/>
            <person name="Bartholomew J.L."/>
            <person name="Huchon D."/>
        </authorList>
    </citation>
    <scope>NUCLEOTIDE SEQUENCE</scope>
    <source>
        <strain evidence="8">Hz1</strain>
        <tissue evidence="8">Whole</tissue>
    </source>
</reference>
<dbReference type="SUPFAM" id="SSF52954">
    <property type="entry name" value="Class II aaRS ABD-related"/>
    <property type="match status" value="1"/>
</dbReference>
<dbReference type="EMBL" id="GHBP01003893">
    <property type="protein sequence ID" value="NDJ93512.1"/>
    <property type="molecule type" value="Transcribed_RNA"/>
</dbReference>
<dbReference type="OrthoDB" id="1638493at2759"/>
<evidence type="ECO:0000313" key="8">
    <source>
        <dbReference type="EMBL" id="NDJ93512.1"/>
    </source>
</evidence>
<evidence type="ECO:0000256" key="2">
    <source>
        <dbReference type="ARBA" id="ARBA00004604"/>
    </source>
</evidence>
<dbReference type="SMART" id="SM00879">
    <property type="entry name" value="Brix"/>
    <property type="match status" value="1"/>
</dbReference>
<comment type="function">
    <text evidence="1">Required for biogenesis of the 60S ribosomal subunit.</text>
</comment>
<dbReference type="PANTHER" id="PTHR13634:SF0">
    <property type="entry name" value="RIBOSOME BIOGENESIS PROTEIN BRX1 HOMOLOG"/>
    <property type="match status" value="1"/>
</dbReference>
<dbReference type="GO" id="GO:0006364">
    <property type="term" value="P:rRNA processing"/>
    <property type="evidence" value="ECO:0007669"/>
    <property type="project" value="InterPro"/>
</dbReference>
<comment type="subcellular location">
    <subcellularLocation>
        <location evidence="2">Nucleus</location>
        <location evidence="2">Nucleolus</location>
    </subcellularLocation>
</comment>
<evidence type="ECO:0000256" key="3">
    <source>
        <dbReference type="ARBA" id="ARBA00006369"/>
    </source>
</evidence>
<sequence length="265" mass="30663">MKEEVSANEINKKEEKLKVLIFCQSGITANVRVFSKNLLALLPHSRPEMKYGNDGLPGIAEVLSLRNANRCIFFQVKKRRDVYAWMCCYPDGPTIKFLVENIETLDRNFAGNCYIGTRAILSFSEEFDNQGIHLKLIKELLTQLFQTPPYIKSSKFVDHVFHFSLLDGRIWFRNYQLSFESDTNKLTEIGPRFTLNPIAIFKGIFCGKILYKNSKYIPPSLHFKLVTEQAVVKTKKRIEKRASLKDKAESKPHFIDEINQVFQSK</sequence>
<dbReference type="InterPro" id="IPR007109">
    <property type="entry name" value="Brix"/>
</dbReference>
<proteinExistence type="inferred from homology"/>
<dbReference type="PROSITE" id="PS50833">
    <property type="entry name" value="BRIX"/>
    <property type="match status" value="1"/>
</dbReference>
<dbReference type="InterPro" id="IPR026532">
    <property type="entry name" value="BRX1"/>
</dbReference>
<comment type="similarity">
    <text evidence="3">Belongs to the BRX1 family.</text>
</comment>
<organism evidence="8">
    <name type="scientific">Henneguya salminicola</name>
    <name type="common">Myxosporean</name>
    <dbReference type="NCBI Taxonomy" id="69463"/>
    <lineage>
        <taxon>Eukaryota</taxon>
        <taxon>Metazoa</taxon>
        <taxon>Cnidaria</taxon>
        <taxon>Myxozoa</taxon>
        <taxon>Myxosporea</taxon>
        <taxon>Bivalvulida</taxon>
        <taxon>Platysporina</taxon>
        <taxon>Myxobolidae</taxon>
        <taxon>Henneguya</taxon>
    </lineage>
</organism>
<accession>A0A6G3MHJ6</accession>
<dbReference type="GO" id="GO:0019843">
    <property type="term" value="F:rRNA binding"/>
    <property type="evidence" value="ECO:0007669"/>
    <property type="project" value="InterPro"/>
</dbReference>
<dbReference type="GO" id="GO:0000027">
    <property type="term" value="P:ribosomal large subunit assembly"/>
    <property type="evidence" value="ECO:0007669"/>
    <property type="project" value="TreeGrafter"/>
</dbReference>
<keyword evidence="6" id="KW-0539">Nucleus</keyword>
<evidence type="ECO:0000256" key="1">
    <source>
        <dbReference type="ARBA" id="ARBA00003439"/>
    </source>
</evidence>
<dbReference type="AlphaFoldDB" id="A0A6G3MHJ6"/>
<evidence type="ECO:0000256" key="6">
    <source>
        <dbReference type="ARBA" id="ARBA00023242"/>
    </source>
</evidence>
<protein>
    <recommendedName>
        <fullName evidence="4">Ribosome biogenesis protein BRX1 homolog</fullName>
    </recommendedName>
</protein>
<keyword evidence="5" id="KW-0690">Ribosome biogenesis</keyword>
<evidence type="ECO:0000259" key="7">
    <source>
        <dbReference type="PROSITE" id="PS50833"/>
    </source>
</evidence>
<dbReference type="Pfam" id="PF04427">
    <property type="entry name" value="Brix"/>
    <property type="match status" value="1"/>
</dbReference>
<dbReference type="GO" id="GO:0005730">
    <property type="term" value="C:nucleolus"/>
    <property type="evidence" value="ECO:0007669"/>
    <property type="project" value="UniProtKB-SubCell"/>
</dbReference>
<evidence type="ECO:0000256" key="4">
    <source>
        <dbReference type="ARBA" id="ARBA00020522"/>
    </source>
</evidence>
<dbReference type="PANTHER" id="PTHR13634">
    <property type="entry name" value="RIBOSOME BIOGENESIS PROTEIN BRIX"/>
    <property type="match status" value="1"/>
</dbReference>
<name>A0A6G3MHJ6_HENSL</name>
<feature type="domain" description="Brix" evidence="7">
    <location>
        <begin position="17"/>
        <end position="206"/>
    </location>
</feature>
<evidence type="ECO:0000256" key="5">
    <source>
        <dbReference type="ARBA" id="ARBA00022517"/>
    </source>
</evidence>